<gene>
    <name evidence="2" type="ORF">TrCOL_g11717</name>
</gene>
<comment type="caution">
    <text evidence="2">The sequence shown here is derived from an EMBL/GenBank/DDBJ whole genome shotgun (WGS) entry which is preliminary data.</text>
</comment>
<dbReference type="Pfam" id="PF13692">
    <property type="entry name" value="Glyco_trans_1_4"/>
    <property type="match status" value="1"/>
</dbReference>
<keyword evidence="3" id="KW-1185">Reference proteome</keyword>
<dbReference type="EMBL" id="BRYA01000073">
    <property type="protein sequence ID" value="GMI37366.1"/>
    <property type="molecule type" value="Genomic_DNA"/>
</dbReference>
<accession>A0A9W7G8B4</accession>
<feature type="signal peptide" evidence="1">
    <location>
        <begin position="1"/>
        <end position="19"/>
    </location>
</feature>
<dbReference type="Gene3D" id="3.40.50.2000">
    <property type="entry name" value="Glycogen Phosphorylase B"/>
    <property type="match status" value="1"/>
</dbReference>
<dbReference type="PANTHER" id="PTHR46656">
    <property type="entry name" value="PUTATIVE-RELATED"/>
    <property type="match status" value="1"/>
</dbReference>
<dbReference type="SUPFAM" id="SSF53756">
    <property type="entry name" value="UDP-Glycosyltransferase/glycogen phosphorylase"/>
    <property type="match status" value="1"/>
</dbReference>
<evidence type="ECO:0000313" key="2">
    <source>
        <dbReference type="EMBL" id="GMI37366.1"/>
    </source>
</evidence>
<name>A0A9W7G8B4_9STRA</name>
<sequence length="446" mass="48919">MVLQHLAIILFSYLSIVAADAVGSADQQCTGKEDARKLEVIVETPFNSTNSYSLVGAQVALALHRRKDVNVYLLKLPNFDPSWPSEPSVRLFNEADTLALNEGIPHVAEDAEITGVADLTIRVTIDFDSPKVKSSRMAVMVTTEKGLLLNSVINGSTPVTRLPPDSVLIAPSEWAKMGLVNSGADPGRVSVVSHGVDPITYRPLGGADRVRLRAMAGWDSSFVFLHVSSMTSNKNVGLMVRAIKKVRKTYPNARLVLKGNDGLYGSADILKDEIEDLKGLVTEGVVEYHGGDLSGVGVAQMMQLSNCYLSPYRYEGFNLPVLEAMAVGLPVVVTGGGSTDDFVRDGVHGYLVEAEVVKKEGAQRVNKRLKGWEDNAWEAEGGEGWVEKAESFELKVDEEDLVHKMEKIIVEEAKFERERKKRGEDVRERYSWDQVVEKIVEAAMGM</sequence>
<evidence type="ECO:0000313" key="3">
    <source>
        <dbReference type="Proteomes" id="UP001165065"/>
    </source>
</evidence>
<dbReference type="PANTHER" id="PTHR46656:SF3">
    <property type="entry name" value="PUTATIVE-RELATED"/>
    <property type="match status" value="1"/>
</dbReference>
<proteinExistence type="predicted"/>
<dbReference type="Proteomes" id="UP001165065">
    <property type="component" value="Unassembled WGS sequence"/>
</dbReference>
<dbReference type="OrthoDB" id="2147046at2759"/>
<reference evidence="3" key="1">
    <citation type="journal article" date="2023" name="Commun. Biol.">
        <title>Genome analysis of Parmales, the sister group of diatoms, reveals the evolutionary specialization of diatoms from phago-mixotrophs to photoautotrophs.</title>
        <authorList>
            <person name="Ban H."/>
            <person name="Sato S."/>
            <person name="Yoshikawa S."/>
            <person name="Yamada K."/>
            <person name="Nakamura Y."/>
            <person name="Ichinomiya M."/>
            <person name="Sato N."/>
            <person name="Blanc-Mathieu R."/>
            <person name="Endo H."/>
            <person name="Kuwata A."/>
            <person name="Ogata H."/>
        </authorList>
    </citation>
    <scope>NUCLEOTIDE SEQUENCE [LARGE SCALE GENOMIC DNA]</scope>
</reference>
<evidence type="ECO:0000256" key="1">
    <source>
        <dbReference type="SAM" id="SignalP"/>
    </source>
</evidence>
<evidence type="ECO:0008006" key="4">
    <source>
        <dbReference type="Google" id="ProtNLM"/>
    </source>
</evidence>
<organism evidence="2 3">
    <name type="scientific">Triparma columacea</name>
    <dbReference type="NCBI Taxonomy" id="722753"/>
    <lineage>
        <taxon>Eukaryota</taxon>
        <taxon>Sar</taxon>
        <taxon>Stramenopiles</taxon>
        <taxon>Ochrophyta</taxon>
        <taxon>Bolidophyceae</taxon>
        <taxon>Parmales</taxon>
        <taxon>Triparmaceae</taxon>
        <taxon>Triparma</taxon>
    </lineage>
</organism>
<feature type="chain" id="PRO_5040845882" description="Glycosyl transferase family 1 domain-containing protein" evidence="1">
    <location>
        <begin position="20"/>
        <end position="446"/>
    </location>
</feature>
<dbReference type="AlphaFoldDB" id="A0A9W7G8B4"/>
<protein>
    <recommendedName>
        <fullName evidence="4">Glycosyl transferase family 1 domain-containing protein</fullName>
    </recommendedName>
</protein>
<dbReference type="CDD" id="cd03801">
    <property type="entry name" value="GT4_PimA-like"/>
    <property type="match status" value="1"/>
</dbReference>
<keyword evidence="1" id="KW-0732">Signal</keyword>